<dbReference type="RefSeq" id="WP_281456148.1">
    <property type="nucleotide sequence ID" value="NZ_JASAOF010000007.1"/>
</dbReference>
<comment type="caution">
    <text evidence="2">The sequence shown here is derived from an EMBL/GenBank/DDBJ whole genome shotgun (WGS) entry which is preliminary data.</text>
</comment>
<evidence type="ECO:0000313" key="2">
    <source>
        <dbReference type="EMBL" id="MDI2029844.1"/>
    </source>
</evidence>
<keyword evidence="1" id="KW-0472">Membrane</keyword>
<accession>A0ABT6PPH7</accession>
<reference evidence="2 3" key="1">
    <citation type="submission" date="2023-04" db="EMBL/GenBank/DDBJ databases">
        <title>Draft genome sequence of Saccharopolyspora sp. TS4A08 isolated from sweet potato rhizospheric soil.</title>
        <authorList>
            <person name="Suksaard P."/>
            <person name="Duangmal K."/>
        </authorList>
    </citation>
    <scope>NUCLEOTIDE SEQUENCE [LARGE SCALE GENOMIC DNA]</scope>
    <source>
        <strain evidence="2 3">TS4A08</strain>
    </source>
</reference>
<proteinExistence type="predicted"/>
<sequence>MAAAVKVATFPFRALWRLFRFLVLPVGLGALCWWVFALSGWAWTWLLVPVVVCALWALVMVRLWKVQMHGELRSLGRGTVHVDHPRRHRSRRGGRR</sequence>
<feature type="transmembrane region" description="Helical" evidence="1">
    <location>
        <begin position="42"/>
        <end position="64"/>
    </location>
</feature>
<keyword evidence="1" id="KW-0812">Transmembrane</keyword>
<protein>
    <recommendedName>
        <fullName evidence="4">DUF4229 domain-containing protein</fullName>
    </recommendedName>
</protein>
<evidence type="ECO:0000313" key="3">
    <source>
        <dbReference type="Proteomes" id="UP001237595"/>
    </source>
</evidence>
<dbReference type="Proteomes" id="UP001237595">
    <property type="component" value="Unassembled WGS sequence"/>
</dbReference>
<evidence type="ECO:0008006" key="4">
    <source>
        <dbReference type="Google" id="ProtNLM"/>
    </source>
</evidence>
<gene>
    <name evidence="2" type="ORF">QFW96_14530</name>
</gene>
<organism evidence="2 3">
    <name type="scientific">Saccharopolyspora ipomoeae</name>
    <dbReference type="NCBI Taxonomy" id="3042027"/>
    <lineage>
        <taxon>Bacteria</taxon>
        <taxon>Bacillati</taxon>
        <taxon>Actinomycetota</taxon>
        <taxon>Actinomycetes</taxon>
        <taxon>Pseudonocardiales</taxon>
        <taxon>Pseudonocardiaceae</taxon>
        <taxon>Saccharopolyspora</taxon>
    </lineage>
</organism>
<evidence type="ECO:0000256" key="1">
    <source>
        <dbReference type="SAM" id="Phobius"/>
    </source>
</evidence>
<feature type="transmembrane region" description="Helical" evidence="1">
    <location>
        <begin position="18"/>
        <end position="36"/>
    </location>
</feature>
<name>A0ABT6PPH7_9PSEU</name>
<keyword evidence="1" id="KW-1133">Transmembrane helix</keyword>
<keyword evidence="3" id="KW-1185">Reference proteome</keyword>
<dbReference type="EMBL" id="JASAOF010000007">
    <property type="protein sequence ID" value="MDI2029844.1"/>
    <property type="molecule type" value="Genomic_DNA"/>
</dbReference>